<protein>
    <submittedName>
        <fullName evidence="6">Aldehyde dehydrogenase (NAD+)</fullName>
    </submittedName>
</protein>
<dbReference type="Gene3D" id="3.40.309.10">
    <property type="entry name" value="Aldehyde Dehydrogenase, Chain A, domain 2"/>
    <property type="match status" value="1"/>
</dbReference>
<dbReference type="Pfam" id="PF00171">
    <property type="entry name" value="Aldedh"/>
    <property type="match status" value="1"/>
</dbReference>
<dbReference type="KEGG" id="npn:JI59_22690"/>
<dbReference type="InterPro" id="IPR015590">
    <property type="entry name" value="Aldehyde_DH_dom"/>
</dbReference>
<dbReference type="GO" id="GO:0016620">
    <property type="term" value="F:oxidoreductase activity, acting on the aldehyde or oxo group of donors, NAD or NADP as acceptor"/>
    <property type="evidence" value="ECO:0007669"/>
    <property type="project" value="InterPro"/>
</dbReference>
<evidence type="ECO:0000313" key="7">
    <source>
        <dbReference type="Proteomes" id="UP000004030"/>
    </source>
</evidence>
<keyword evidence="7" id="KW-1185">Reference proteome</keyword>
<evidence type="ECO:0000313" key="6">
    <source>
        <dbReference type="EMBL" id="EHJ59674.1"/>
    </source>
</evidence>
<dbReference type="PANTHER" id="PTHR42804:SF1">
    <property type="entry name" value="ALDEHYDE DEHYDROGENASE-RELATED"/>
    <property type="match status" value="1"/>
</dbReference>
<comment type="caution">
    <text evidence="6">The sequence shown here is derived from an EMBL/GenBank/DDBJ whole genome shotgun (WGS) entry which is preliminary data.</text>
</comment>
<dbReference type="RefSeq" id="WP_007014164.1">
    <property type="nucleotide sequence ID" value="NZ_AGFM01000054.1"/>
</dbReference>
<dbReference type="Gene3D" id="3.40.605.10">
    <property type="entry name" value="Aldehyde Dehydrogenase, Chain A, domain 1"/>
    <property type="match status" value="1"/>
</dbReference>
<reference evidence="6 7" key="1">
    <citation type="journal article" date="2012" name="J. Bacteriol.">
        <title>Genome sequence of benzo(a)pyrene-degrading bacterium Novosphingobium pentaromativorans US6-1.</title>
        <authorList>
            <person name="Luo Y.R."/>
            <person name="Kang S.G."/>
            <person name="Kim S.J."/>
            <person name="Kim M.R."/>
            <person name="Li N."/>
            <person name="Lee J.H."/>
            <person name="Kwon K.K."/>
        </authorList>
    </citation>
    <scope>NUCLEOTIDE SEQUENCE [LARGE SCALE GENOMIC DNA]</scope>
    <source>
        <strain evidence="6 7">US6-1</strain>
    </source>
</reference>
<keyword evidence="2 4" id="KW-0560">Oxidoreductase</keyword>
<gene>
    <name evidence="6" type="ORF">NSU_3256</name>
</gene>
<dbReference type="Proteomes" id="UP000004030">
    <property type="component" value="Unassembled WGS sequence"/>
</dbReference>
<feature type="active site" evidence="3">
    <location>
        <position position="255"/>
    </location>
</feature>
<dbReference type="InterPro" id="IPR016161">
    <property type="entry name" value="Ald_DH/histidinol_DH"/>
</dbReference>
<dbReference type="InterPro" id="IPR016163">
    <property type="entry name" value="Ald_DH_C"/>
</dbReference>
<dbReference type="PATRIC" id="fig|1088721.3.peg.3213"/>
<evidence type="ECO:0000256" key="1">
    <source>
        <dbReference type="ARBA" id="ARBA00009986"/>
    </source>
</evidence>
<evidence type="ECO:0000256" key="4">
    <source>
        <dbReference type="RuleBase" id="RU003345"/>
    </source>
</evidence>
<name>G6EFY5_9SPHN</name>
<dbReference type="InterPro" id="IPR016162">
    <property type="entry name" value="Ald_DH_N"/>
</dbReference>
<organism evidence="6 7">
    <name type="scientific">Novosphingobium pentaromativorans US6-1</name>
    <dbReference type="NCBI Taxonomy" id="1088721"/>
    <lineage>
        <taxon>Bacteria</taxon>
        <taxon>Pseudomonadati</taxon>
        <taxon>Pseudomonadota</taxon>
        <taxon>Alphaproteobacteria</taxon>
        <taxon>Sphingomonadales</taxon>
        <taxon>Sphingomonadaceae</taxon>
        <taxon>Novosphingobium</taxon>
    </lineage>
</organism>
<dbReference type="SUPFAM" id="SSF53720">
    <property type="entry name" value="ALDH-like"/>
    <property type="match status" value="1"/>
</dbReference>
<dbReference type="OrthoDB" id="9802947at2"/>
<evidence type="ECO:0000259" key="5">
    <source>
        <dbReference type="Pfam" id="PF00171"/>
    </source>
</evidence>
<dbReference type="EMBL" id="AGFM01000054">
    <property type="protein sequence ID" value="EHJ59674.1"/>
    <property type="molecule type" value="Genomic_DNA"/>
</dbReference>
<dbReference type="PROSITE" id="PS00687">
    <property type="entry name" value="ALDEHYDE_DEHYDR_GLU"/>
    <property type="match status" value="1"/>
</dbReference>
<feature type="domain" description="Aldehyde dehydrogenase" evidence="5">
    <location>
        <begin position="23"/>
        <end position="479"/>
    </location>
</feature>
<evidence type="ECO:0000256" key="3">
    <source>
        <dbReference type="PROSITE-ProRule" id="PRU10007"/>
    </source>
</evidence>
<evidence type="ECO:0000256" key="2">
    <source>
        <dbReference type="ARBA" id="ARBA00023002"/>
    </source>
</evidence>
<dbReference type="AlphaFoldDB" id="G6EFY5"/>
<dbReference type="eggNOG" id="COG1012">
    <property type="taxonomic scope" value="Bacteria"/>
</dbReference>
<sequence length="486" mass="51192">MTDPLSHLAAAGRFDHILVGGHWIEPLSRTTAPVVDPASEETIAQIVLATRDDVDAAVSAARSAFPGWSATPVAERARMLSRVHELILERAELLAQAISLEMGAAITFARAAQVPFAAEHVRVAAENLANYPFVHMRGTTAVAREPIGVCGLITPWNWPLYQITAKVAPALAAGCTVVLKPSELAPLSALLFAEIIGDAGIPAGVFNLVTGTGPEVGEALSAHPDIDMISITGSTRAGVLVSKSAADTVKRVALELGGKSPNVILPDADLARAIPPGVASSCRNVGQSCSAPTRMIVPRVKLAEVERIAAETAAQFVVGDPRDERTTHGPIANRAQFERVQYMIGVGISEGAKLVCGGGGKPEGLERGYYVRPTIFSQVTSGMAIAQEEVFGPVLVIIPYDSVEEAIAIANDTVYGLGAHVQGTDMDQVRAVAGRIRAGQVLLNYPAWDPQAPFGGYKRSGNGREFGIEGMEEFLEVKAMLGYEPG</sequence>
<proteinExistence type="inferred from homology"/>
<dbReference type="PANTHER" id="PTHR42804">
    <property type="entry name" value="ALDEHYDE DEHYDROGENASE"/>
    <property type="match status" value="1"/>
</dbReference>
<dbReference type="FunFam" id="3.40.605.10:FF:000007">
    <property type="entry name" value="NAD/NADP-dependent betaine aldehyde dehydrogenase"/>
    <property type="match status" value="1"/>
</dbReference>
<dbReference type="InterPro" id="IPR029510">
    <property type="entry name" value="Ald_DH_CS_GLU"/>
</dbReference>
<accession>G6EFY5</accession>
<dbReference type="CDD" id="cd07138">
    <property type="entry name" value="ALDH_CddD_SSP0762"/>
    <property type="match status" value="1"/>
</dbReference>
<comment type="similarity">
    <text evidence="1 4">Belongs to the aldehyde dehydrogenase family.</text>
</comment>